<feature type="domain" description="LysM" evidence="2">
    <location>
        <begin position="51"/>
        <end position="95"/>
    </location>
</feature>
<dbReference type="InterPro" id="IPR018392">
    <property type="entry name" value="LysM"/>
</dbReference>
<evidence type="ECO:0000259" key="2">
    <source>
        <dbReference type="PROSITE" id="PS51782"/>
    </source>
</evidence>
<dbReference type="SMART" id="SM00257">
    <property type="entry name" value="LysM"/>
    <property type="match status" value="1"/>
</dbReference>
<dbReference type="EMBL" id="JADCNM010000012">
    <property type="protein sequence ID" value="KAG0459054.1"/>
    <property type="molecule type" value="Genomic_DNA"/>
</dbReference>
<dbReference type="SUPFAM" id="SSF54106">
    <property type="entry name" value="LysM domain"/>
    <property type="match status" value="1"/>
</dbReference>
<feature type="compositionally biased region" description="Basic and acidic residues" evidence="1">
    <location>
        <begin position="112"/>
        <end position="128"/>
    </location>
</feature>
<feature type="region of interest" description="Disordered" evidence="1">
    <location>
        <begin position="96"/>
        <end position="128"/>
    </location>
</feature>
<gene>
    <name evidence="3" type="ORF">HPP92_022182</name>
</gene>
<evidence type="ECO:0000256" key="1">
    <source>
        <dbReference type="SAM" id="MobiDB-lite"/>
    </source>
</evidence>
<dbReference type="OrthoDB" id="538216at2759"/>
<accession>A0A835UDK2</accession>
<dbReference type="AlphaFoldDB" id="A0A835UDK2"/>
<dbReference type="Proteomes" id="UP000639772">
    <property type="component" value="Chromosome 12"/>
</dbReference>
<dbReference type="InterPro" id="IPR045030">
    <property type="entry name" value="LYSM1-4"/>
</dbReference>
<dbReference type="Pfam" id="PF01476">
    <property type="entry name" value="LysM"/>
    <property type="match status" value="1"/>
</dbReference>
<dbReference type="Gene3D" id="3.10.350.10">
    <property type="entry name" value="LysM domain"/>
    <property type="match status" value="1"/>
</dbReference>
<dbReference type="PANTHER" id="PTHR20932">
    <property type="entry name" value="LYSM AND PUTATIVE PEPTIDOGLYCAN-BINDING DOMAIN-CONTAINING PROTEIN"/>
    <property type="match status" value="1"/>
</dbReference>
<protein>
    <recommendedName>
        <fullName evidence="2">LysM domain-containing protein</fullName>
    </recommendedName>
</protein>
<dbReference type="PANTHER" id="PTHR20932:SF36">
    <property type="entry name" value="OS03G0110600 PROTEIN"/>
    <property type="match status" value="1"/>
</dbReference>
<comment type="caution">
    <text evidence="3">The sequence shown here is derived from an EMBL/GenBank/DDBJ whole genome shotgun (WGS) entry which is preliminary data.</text>
</comment>
<evidence type="ECO:0000313" key="4">
    <source>
        <dbReference type="Proteomes" id="UP000639772"/>
    </source>
</evidence>
<evidence type="ECO:0000313" key="3">
    <source>
        <dbReference type="EMBL" id="KAG0459054.1"/>
    </source>
</evidence>
<name>A0A835UDK2_VANPL</name>
<organism evidence="3 4">
    <name type="scientific">Vanilla planifolia</name>
    <name type="common">Vanilla</name>
    <dbReference type="NCBI Taxonomy" id="51239"/>
    <lineage>
        <taxon>Eukaryota</taxon>
        <taxon>Viridiplantae</taxon>
        <taxon>Streptophyta</taxon>
        <taxon>Embryophyta</taxon>
        <taxon>Tracheophyta</taxon>
        <taxon>Spermatophyta</taxon>
        <taxon>Magnoliopsida</taxon>
        <taxon>Liliopsida</taxon>
        <taxon>Asparagales</taxon>
        <taxon>Orchidaceae</taxon>
        <taxon>Vanilloideae</taxon>
        <taxon>Vanilleae</taxon>
        <taxon>Vanilla</taxon>
    </lineage>
</organism>
<dbReference type="InterPro" id="IPR036779">
    <property type="entry name" value="LysM_dom_sf"/>
</dbReference>
<proteinExistence type="predicted"/>
<sequence length="349" mass="38112">MQAEGGLGNFHISEDGLLDAPLYRSRETNGLATIPVSHSDHSFSASGVNYIEHTVSKMDTLVGVAIKYGVEVADIKRINGLVTDLQMFAHKSLQIPLPGRHPPSPILSNGSCEDRGKKTPPRQSHDDVLDSLQSLKLKSPPRRVSPAMCSLQGYYGLRQLNKDLSPEGTEMAVYKSGNSFLLEEKTVLKQQDALHSLHRKSRSLVNVILHENGDITGDISESDRFIRRRSKPDADQSLRTPEILLKEESPIGAFLGRAAKGLALRPKNGCKTELDPSHQNSSLGVDSLLADVFVSVRKSSSASNLSESENSSSIWPTGKWCLKPDVIAKPIIDGLPKPITTRRNKAALD</sequence>
<dbReference type="CDD" id="cd00118">
    <property type="entry name" value="LysM"/>
    <property type="match status" value="1"/>
</dbReference>
<dbReference type="PROSITE" id="PS51782">
    <property type="entry name" value="LYSM"/>
    <property type="match status" value="1"/>
</dbReference>
<reference evidence="3 4" key="1">
    <citation type="journal article" date="2020" name="Nat. Food">
        <title>A phased Vanilla planifolia genome enables genetic improvement of flavour and production.</title>
        <authorList>
            <person name="Hasing T."/>
            <person name="Tang H."/>
            <person name="Brym M."/>
            <person name="Khazi F."/>
            <person name="Huang T."/>
            <person name="Chambers A.H."/>
        </authorList>
    </citation>
    <scope>NUCLEOTIDE SEQUENCE [LARGE SCALE GENOMIC DNA]</scope>
    <source>
        <tissue evidence="3">Leaf</tissue>
    </source>
</reference>